<dbReference type="OrthoDB" id="2687452at2759"/>
<dbReference type="EMBL" id="QJNU01000648">
    <property type="protein sequence ID" value="RYO90784.1"/>
    <property type="molecule type" value="Genomic_DNA"/>
</dbReference>
<organism evidence="2 3">
    <name type="scientific">Monosporascus ibericus</name>
    <dbReference type="NCBI Taxonomy" id="155417"/>
    <lineage>
        <taxon>Eukaryota</taxon>
        <taxon>Fungi</taxon>
        <taxon>Dikarya</taxon>
        <taxon>Ascomycota</taxon>
        <taxon>Pezizomycotina</taxon>
        <taxon>Sordariomycetes</taxon>
        <taxon>Xylariomycetidae</taxon>
        <taxon>Xylariales</taxon>
        <taxon>Xylariales incertae sedis</taxon>
        <taxon>Monosporascus</taxon>
    </lineage>
</organism>
<dbReference type="STRING" id="155417.A0A4Q4T0L9"/>
<name>A0A4Q4T0L9_9PEZI</name>
<dbReference type="Proteomes" id="UP000293360">
    <property type="component" value="Unassembled WGS sequence"/>
</dbReference>
<protein>
    <recommendedName>
        <fullName evidence="4">C2H2-type domain-containing protein</fullName>
    </recommendedName>
</protein>
<evidence type="ECO:0000313" key="3">
    <source>
        <dbReference type="Proteomes" id="UP000293360"/>
    </source>
</evidence>
<gene>
    <name evidence="2" type="ORF">DL764_008387</name>
</gene>
<feature type="region of interest" description="Disordered" evidence="1">
    <location>
        <begin position="1"/>
        <end position="62"/>
    </location>
</feature>
<dbReference type="AlphaFoldDB" id="A0A4Q4T0L9"/>
<keyword evidence="3" id="KW-1185">Reference proteome</keyword>
<proteinExistence type="predicted"/>
<comment type="caution">
    <text evidence="2">The sequence shown here is derived from an EMBL/GenBank/DDBJ whole genome shotgun (WGS) entry which is preliminary data.</text>
</comment>
<feature type="compositionally biased region" description="Low complexity" evidence="1">
    <location>
        <begin position="21"/>
        <end position="45"/>
    </location>
</feature>
<evidence type="ECO:0000256" key="1">
    <source>
        <dbReference type="SAM" id="MobiDB-lite"/>
    </source>
</evidence>
<accession>A0A4Q4T0L9</accession>
<evidence type="ECO:0000313" key="2">
    <source>
        <dbReference type="EMBL" id="RYO90784.1"/>
    </source>
</evidence>
<evidence type="ECO:0008006" key="4">
    <source>
        <dbReference type="Google" id="ProtNLM"/>
    </source>
</evidence>
<sequence>MNYSAYHSGVSGEHGRYSGPSTSAGMARSSSGSSSTSAGSYKTASPWDLRLSPDGNAPELLGGEITNEFSYLEDSADDGGRQPYSIEYTEAENDSYQPQTSYHQPVQGDAESSSQDYSWCQYYDFVATVEQGQSPYWRLKAEYTANEDYPMYRPCADSETRPRSAHLNMCLEPGCKSKPFKRKADLERHYQQVHWDLSAKPSYPCDYPKCSRSTNPFFRSDHYRDHCRDYHREDLLRRSSSKKETDEWWADRIIHKRWWRCSKCLHRVYVQQHGFECHNCKSHCEAQRRNYRVQNFEVDAQLQRRNHRYQNSEADARHKCITA</sequence>
<reference evidence="2 3" key="1">
    <citation type="submission" date="2018-06" db="EMBL/GenBank/DDBJ databases">
        <title>Complete Genomes of Monosporascus.</title>
        <authorList>
            <person name="Robinson A.J."/>
            <person name="Natvig D.O."/>
        </authorList>
    </citation>
    <scope>NUCLEOTIDE SEQUENCE [LARGE SCALE GENOMIC DNA]</scope>
    <source>
        <strain evidence="2 3">CBS 110550</strain>
    </source>
</reference>